<protein>
    <submittedName>
        <fullName evidence="2">Uncharacterized protein</fullName>
    </submittedName>
</protein>
<evidence type="ECO:0000313" key="2">
    <source>
        <dbReference type="EMBL" id="SLM31669.1"/>
    </source>
</evidence>
<evidence type="ECO:0000313" key="3">
    <source>
        <dbReference type="Proteomes" id="UP000191931"/>
    </source>
</evidence>
<gene>
    <name evidence="2" type="ORF">MTBBW1_410024</name>
</gene>
<name>A0A1W1HGR4_9BACT</name>
<dbReference type="STRING" id="1246637.MTBBW1_410024"/>
<organism evidence="2 3">
    <name type="scientific">Desulfamplus magnetovallimortis</name>
    <dbReference type="NCBI Taxonomy" id="1246637"/>
    <lineage>
        <taxon>Bacteria</taxon>
        <taxon>Pseudomonadati</taxon>
        <taxon>Thermodesulfobacteriota</taxon>
        <taxon>Desulfobacteria</taxon>
        <taxon>Desulfobacterales</taxon>
        <taxon>Desulfobacteraceae</taxon>
        <taxon>Desulfamplus</taxon>
    </lineage>
</organism>
<feature type="compositionally biased region" description="Basic and acidic residues" evidence="1">
    <location>
        <begin position="186"/>
        <end position="198"/>
    </location>
</feature>
<evidence type="ECO:0000256" key="1">
    <source>
        <dbReference type="SAM" id="MobiDB-lite"/>
    </source>
</evidence>
<dbReference type="Proteomes" id="UP000191931">
    <property type="component" value="Unassembled WGS sequence"/>
</dbReference>
<dbReference type="RefSeq" id="WP_080800640.1">
    <property type="nucleotide sequence ID" value="NZ_LT828541.1"/>
</dbReference>
<feature type="region of interest" description="Disordered" evidence="1">
    <location>
        <begin position="130"/>
        <end position="198"/>
    </location>
</feature>
<dbReference type="EMBL" id="FWEV01000283">
    <property type="protein sequence ID" value="SLM31669.1"/>
    <property type="molecule type" value="Genomic_DNA"/>
</dbReference>
<keyword evidence="3" id="KW-1185">Reference proteome</keyword>
<proteinExistence type="predicted"/>
<reference evidence="2 3" key="1">
    <citation type="submission" date="2017-03" db="EMBL/GenBank/DDBJ databases">
        <authorList>
            <person name="Afonso C.L."/>
            <person name="Miller P.J."/>
            <person name="Scott M.A."/>
            <person name="Spackman E."/>
            <person name="Goraichik I."/>
            <person name="Dimitrov K.M."/>
            <person name="Suarez D.L."/>
            <person name="Swayne D.E."/>
        </authorList>
    </citation>
    <scope>NUCLEOTIDE SEQUENCE [LARGE SCALE GENOMIC DNA]</scope>
    <source>
        <strain evidence="2">PRJEB14757</strain>
    </source>
</reference>
<dbReference type="AlphaFoldDB" id="A0A1W1HGR4"/>
<accession>A0A1W1HGR4</accession>
<sequence>MNRLGFAIGELAVKHALITPEAFDKAVKACADFQDNDDAIPDYLIAQGLLTKENIHKLSAVIKTKQARQQDIIFGNIALKKGYITKSIMQLAMDEQAALFKSSKKYTRLSDILVDAGMLSPQQRDTIIVEQNTPESDAIAEKTRSSAATDGVDGGGSSIDQHMESGVVSASHSEDSENIANGTSETKQKALESIKPEKILPIPKSFHQVLN</sequence>